<dbReference type="Proteomes" id="UP000001882">
    <property type="component" value="Chromosome"/>
</dbReference>
<gene>
    <name evidence="1" type="ordered locus">MCP_2215</name>
</gene>
<dbReference type="AlphaFoldDB" id="D1Z0R5"/>
<dbReference type="InParanoid" id="D1Z0R5"/>
<organism evidence="1 2">
    <name type="scientific">Methanocella paludicola (strain DSM 17711 / JCM 13418 / NBRC 101707 / SANAE)</name>
    <dbReference type="NCBI Taxonomy" id="304371"/>
    <lineage>
        <taxon>Archaea</taxon>
        <taxon>Methanobacteriati</taxon>
        <taxon>Methanobacteriota</taxon>
        <taxon>Stenosarchaea group</taxon>
        <taxon>Methanomicrobia</taxon>
        <taxon>Methanocellales</taxon>
        <taxon>Methanocellaceae</taxon>
        <taxon>Methanocella</taxon>
    </lineage>
</organism>
<dbReference type="KEGG" id="mpd:MCP_2215"/>
<dbReference type="RefSeq" id="WP_012900961.1">
    <property type="nucleotide sequence ID" value="NC_013665.1"/>
</dbReference>
<dbReference type="SMR" id="D1Z0R5"/>
<proteinExistence type="predicted"/>
<sequence>MNQNSEIEELKDIGFIEIGSWELNNDGYGIHIEKANDYHSLTKNRGIYSFVVEKNDTSISYKIKYFGTSEVHDGNIHYRLSKYHTSNKSPKCKKEKIIERLKAGDKVKIFVFAPSDELQNNFQYKTLNVDLVRGLEYSLIDKFKTSKKINGWNKRY</sequence>
<dbReference type="GeneID" id="8682060"/>
<evidence type="ECO:0000313" key="1">
    <source>
        <dbReference type="EMBL" id="BAI62287.1"/>
    </source>
</evidence>
<protein>
    <recommendedName>
        <fullName evidence="3">GIY-YIG domain-containing protein</fullName>
    </recommendedName>
</protein>
<reference evidence="1 2" key="1">
    <citation type="journal article" date="2007" name="Appl. Environ. Microbiol.">
        <title>Isolation of key methanogens for global methane emission from rice paddy fields: a novel isolate affiliated with the clone cluster rice cluster I.</title>
        <authorList>
            <person name="Sakai S."/>
            <person name="Imachi H."/>
            <person name="Sekiguchi Y."/>
            <person name="Ohashi A."/>
            <person name="Harada H."/>
            <person name="Kamagata Y."/>
        </authorList>
    </citation>
    <scope>NUCLEOTIDE SEQUENCE [LARGE SCALE GENOMIC DNA]</scope>
    <source>
        <strain evidence="2">DSM 17711 / JCM 13418 / NBRC 101707 / SANAE</strain>
    </source>
</reference>
<evidence type="ECO:0000313" key="2">
    <source>
        <dbReference type="Proteomes" id="UP000001882"/>
    </source>
</evidence>
<evidence type="ECO:0008006" key="3">
    <source>
        <dbReference type="Google" id="ProtNLM"/>
    </source>
</evidence>
<reference evidence="2" key="3">
    <citation type="journal article" date="2011" name="PLoS ONE">
        <title>Genome sequence of a mesophilic hydrogenotrophic methanogen Methanocella paludicola, the first cultivated representative of the order Methanocellales.</title>
        <authorList>
            <person name="Sakai S."/>
            <person name="Takaki Y."/>
            <person name="Shimamura S."/>
            <person name="Sekine M."/>
            <person name="Tajima T."/>
            <person name="Kosugi H."/>
            <person name="Ichikawa N."/>
            <person name="Tasumi E."/>
            <person name="Hiraki A.T."/>
            <person name="Shimizu A."/>
            <person name="Kato Y."/>
            <person name="Nishiko R."/>
            <person name="Mori K."/>
            <person name="Fujita N."/>
            <person name="Imachi H."/>
            <person name="Takai K."/>
        </authorList>
    </citation>
    <scope>NUCLEOTIDE SEQUENCE [LARGE SCALE GENOMIC DNA]</scope>
    <source>
        <strain evidence="2">DSM 17711 / JCM 13418 / NBRC 101707 / SANAE</strain>
    </source>
</reference>
<dbReference type="EMBL" id="AP011532">
    <property type="protein sequence ID" value="BAI62287.1"/>
    <property type="molecule type" value="Genomic_DNA"/>
</dbReference>
<keyword evidence="2" id="KW-1185">Reference proteome</keyword>
<name>D1Z0R5_METPS</name>
<reference evidence="1 2" key="2">
    <citation type="journal article" date="2008" name="Int. J. Syst. Evol. Microbiol.">
        <title>Methanocella paludicola gen. nov., sp. nov., a methane-producing archaeon, the first isolate of the lineage 'Rice Cluster I', and proposal of the new archaeal order Methanocellales ord. nov.</title>
        <authorList>
            <person name="Sakai S."/>
            <person name="Imachi H."/>
            <person name="Hanada S."/>
            <person name="Ohashi A."/>
            <person name="Harada H."/>
            <person name="Kamagata Y."/>
        </authorList>
    </citation>
    <scope>NUCLEOTIDE SEQUENCE [LARGE SCALE GENOMIC DNA]</scope>
    <source>
        <strain evidence="2">DSM 17711 / JCM 13418 / NBRC 101707 / SANAE</strain>
    </source>
</reference>
<accession>D1Z0R5</accession>